<proteinExistence type="inferred from homology"/>
<evidence type="ECO:0000256" key="13">
    <source>
        <dbReference type="ARBA" id="ARBA00023306"/>
    </source>
</evidence>
<evidence type="ECO:0000256" key="6">
    <source>
        <dbReference type="ARBA" id="ARBA00022618"/>
    </source>
</evidence>
<sequence length="251" mass="28574">MSKAADVAAIIIEEDPVKANFLAIKACARQIIFCIDVSSEMNTKLSPSADGGLANTNLESSTRLGTVQRFLKRYIRMNKLVGNINDKYAVVLLKEKAEWWKPFTSDEQTACSYLDELREEVKNKEYERLDLGSLMKVIETEADLKNRMDFTQAIVVYSRTNIIPDLETSHAECFEIRNLPNVTLDVLFLHNVDDRAQPVFDVWTSLDSERVPGWYYEIANVLGQDKISKALCQLLAHPLQRGDQERITNLL</sequence>
<keyword evidence="10" id="KW-0156">Chromatin regulator</keyword>
<keyword evidence="9" id="KW-0833">Ubl conjugation pathway</keyword>
<dbReference type="GO" id="GO:0006325">
    <property type="term" value="P:chromatin organization"/>
    <property type="evidence" value="ECO:0007669"/>
    <property type="project" value="UniProtKB-KW"/>
</dbReference>
<name>A0A9P6WZC8_RHIOR</name>
<evidence type="ECO:0000256" key="7">
    <source>
        <dbReference type="ARBA" id="ARBA00022763"/>
    </source>
</evidence>
<keyword evidence="8" id="KW-0498">Mitosis</keyword>
<keyword evidence="17" id="KW-1185">Reference proteome</keyword>
<dbReference type="GO" id="GO:0005737">
    <property type="term" value="C:cytoplasm"/>
    <property type="evidence" value="ECO:0007669"/>
    <property type="project" value="UniProtKB-SubCell"/>
</dbReference>
<dbReference type="InterPro" id="IPR026126">
    <property type="entry name" value="BABAM1"/>
</dbReference>
<gene>
    <name evidence="16" type="ORF">G6F64_011458</name>
</gene>
<dbReference type="PANTHER" id="PTHR15660:SF1">
    <property type="entry name" value="BRISC AND BRCA1-A COMPLEX MEMBER 1"/>
    <property type="match status" value="1"/>
</dbReference>
<evidence type="ECO:0000256" key="8">
    <source>
        <dbReference type="ARBA" id="ARBA00022776"/>
    </source>
</evidence>
<accession>A0A9P6WZC8</accession>
<comment type="caution">
    <text evidence="16">The sequence shown here is derived from an EMBL/GenBank/DDBJ whole genome shotgun (WGS) entry which is preliminary data.</text>
</comment>
<evidence type="ECO:0000256" key="3">
    <source>
        <dbReference type="ARBA" id="ARBA00010809"/>
    </source>
</evidence>
<evidence type="ECO:0000256" key="12">
    <source>
        <dbReference type="ARBA" id="ARBA00023242"/>
    </source>
</evidence>
<keyword evidence="13" id="KW-0131">Cell cycle</keyword>
<dbReference type="PANTHER" id="PTHR15660">
    <property type="entry name" value="BRISC AND BRCA1-A COMPLEX MEMBER 1"/>
    <property type="match status" value="1"/>
</dbReference>
<dbReference type="InterPro" id="IPR036465">
    <property type="entry name" value="vWFA_dom_sf"/>
</dbReference>
<dbReference type="GO" id="GO:0070552">
    <property type="term" value="C:BRISC complex"/>
    <property type="evidence" value="ECO:0007669"/>
    <property type="project" value="InterPro"/>
</dbReference>
<keyword evidence="11" id="KW-0234">DNA repair</keyword>
<dbReference type="GO" id="GO:0006302">
    <property type="term" value="P:double-strand break repair"/>
    <property type="evidence" value="ECO:0007669"/>
    <property type="project" value="TreeGrafter"/>
</dbReference>
<evidence type="ECO:0000256" key="15">
    <source>
        <dbReference type="ARBA" id="ARBA00031038"/>
    </source>
</evidence>
<dbReference type="Proteomes" id="UP000716291">
    <property type="component" value="Unassembled WGS sequence"/>
</dbReference>
<comment type="subcellular location">
    <subcellularLocation>
        <location evidence="2">Cytoplasm</location>
    </subcellularLocation>
    <subcellularLocation>
        <location evidence="1">Nucleus</location>
    </subcellularLocation>
</comment>
<organism evidence="16 17">
    <name type="scientific">Rhizopus oryzae</name>
    <name type="common">Mucormycosis agent</name>
    <name type="synonym">Rhizopus arrhizus var. delemar</name>
    <dbReference type="NCBI Taxonomy" id="64495"/>
    <lineage>
        <taxon>Eukaryota</taxon>
        <taxon>Fungi</taxon>
        <taxon>Fungi incertae sedis</taxon>
        <taxon>Mucoromycota</taxon>
        <taxon>Mucoromycotina</taxon>
        <taxon>Mucoromycetes</taxon>
        <taxon>Mucorales</taxon>
        <taxon>Mucorineae</taxon>
        <taxon>Rhizopodaceae</taxon>
        <taxon>Rhizopus</taxon>
    </lineage>
</organism>
<keyword evidence="7" id="KW-0227">DNA damage</keyword>
<dbReference type="GO" id="GO:0007095">
    <property type="term" value="P:mitotic G2 DNA damage checkpoint signaling"/>
    <property type="evidence" value="ECO:0007669"/>
    <property type="project" value="TreeGrafter"/>
</dbReference>
<dbReference type="SUPFAM" id="SSF53300">
    <property type="entry name" value="vWA-like"/>
    <property type="match status" value="1"/>
</dbReference>
<evidence type="ECO:0000256" key="10">
    <source>
        <dbReference type="ARBA" id="ARBA00022853"/>
    </source>
</evidence>
<evidence type="ECO:0000313" key="16">
    <source>
        <dbReference type="EMBL" id="KAG1301824.1"/>
    </source>
</evidence>
<dbReference type="CDD" id="cd21502">
    <property type="entry name" value="vWA_BABAM1"/>
    <property type="match status" value="1"/>
</dbReference>
<evidence type="ECO:0000256" key="5">
    <source>
        <dbReference type="ARBA" id="ARBA00022490"/>
    </source>
</evidence>
<keyword evidence="12" id="KW-0539">Nucleus</keyword>
<evidence type="ECO:0000256" key="14">
    <source>
        <dbReference type="ARBA" id="ARBA00030984"/>
    </source>
</evidence>
<dbReference type="Gene3D" id="3.40.50.410">
    <property type="entry name" value="von Willebrand factor, type A domain"/>
    <property type="match status" value="1"/>
</dbReference>
<evidence type="ECO:0000256" key="11">
    <source>
        <dbReference type="ARBA" id="ARBA00023204"/>
    </source>
</evidence>
<evidence type="ECO:0000256" key="2">
    <source>
        <dbReference type="ARBA" id="ARBA00004496"/>
    </source>
</evidence>
<protein>
    <recommendedName>
        <fullName evidence="4">BRISC and BRCA1-A complex member 1</fullName>
    </recommendedName>
    <alternativeName>
        <fullName evidence="14">Mediator of RAP80 interactions and targeting subunit of 40 kDa</fullName>
    </alternativeName>
    <alternativeName>
        <fullName evidence="15">New component of the BRCA1-A complex</fullName>
    </alternativeName>
</protein>
<reference evidence="16" key="1">
    <citation type="journal article" date="2020" name="Microb. Genom.">
        <title>Genetic diversity of clinical and environmental Mucorales isolates obtained from an investigation of mucormycosis cases among solid organ transplant recipients.</title>
        <authorList>
            <person name="Nguyen M.H."/>
            <person name="Kaul D."/>
            <person name="Muto C."/>
            <person name="Cheng S.J."/>
            <person name="Richter R.A."/>
            <person name="Bruno V.M."/>
            <person name="Liu G."/>
            <person name="Beyhan S."/>
            <person name="Sundermann A.J."/>
            <person name="Mounaud S."/>
            <person name="Pasculle A.W."/>
            <person name="Nierman W.C."/>
            <person name="Driscoll E."/>
            <person name="Cumbie R."/>
            <person name="Clancy C.J."/>
            <person name="Dupont C.L."/>
        </authorList>
    </citation>
    <scope>NUCLEOTIDE SEQUENCE</scope>
    <source>
        <strain evidence="16">GL11</strain>
    </source>
</reference>
<evidence type="ECO:0000256" key="9">
    <source>
        <dbReference type="ARBA" id="ARBA00022786"/>
    </source>
</evidence>
<dbReference type="GO" id="GO:0045739">
    <property type="term" value="P:positive regulation of DNA repair"/>
    <property type="evidence" value="ECO:0007669"/>
    <property type="project" value="InterPro"/>
</dbReference>
<dbReference type="AlphaFoldDB" id="A0A9P6WZC8"/>
<keyword evidence="6" id="KW-0132">Cell division</keyword>
<keyword evidence="5" id="KW-0963">Cytoplasm</keyword>
<evidence type="ECO:0000256" key="1">
    <source>
        <dbReference type="ARBA" id="ARBA00004123"/>
    </source>
</evidence>
<evidence type="ECO:0000313" key="17">
    <source>
        <dbReference type="Proteomes" id="UP000716291"/>
    </source>
</evidence>
<evidence type="ECO:0000256" key="4">
    <source>
        <dbReference type="ARBA" id="ARBA00019437"/>
    </source>
</evidence>
<dbReference type="GO" id="GO:0016604">
    <property type="term" value="C:nuclear body"/>
    <property type="evidence" value="ECO:0007669"/>
    <property type="project" value="TreeGrafter"/>
</dbReference>
<dbReference type="GO" id="GO:0051301">
    <property type="term" value="P:cell division"/>
    <property type="evidence" value="ECO:0007669"/>
    <property type="project" value="UniProtKB-KW"/>
</dbReference>
<dbReference type="EMBL" id="JAANQT010002800">
    <property type="protein sequence ID" value="KAG1301824.1"/>
    <property type="molecule type" value="Genomic_DNA"/>
</dbReference>
<comment type="similarity">
    <text evidence="3">Belongs to the BABAM1 family.</text>
</comment>